<dbReference type="InterPro" id="IPR012296">
    <property type="entry name" value="Nuclease_put_TT1808"/>
</dbReference>
<dbReference type="KEGG" id="mic:Mic7113_6262"/>
<dbReference type="RefSeq" id="WP_015185980.1">
    <property type="nucleotide sequence ID" value="NC_019738.1"/>
</dbReference>
<keyword evidence="3" id="KW-1185">Reference proteome</keyword>
<dbReference type="AlphaFoldDB" id="K9WQK9"/>
<evidence type="ECO:0000313" key="3">
    <source>
        <dbReference type="Proteomes" id="UP000010471"/>
    </source>
</evidence>
<dbReference type="CDD" id="cd06260">
    <property type="entry name" value="DUF820-like"/>
    <property type="match status" value="1"/>
</dbReference>
<accession>K9WQK9</accession>
<dbReference type="InterPro" id="IPR011335">
    <property type="entry name" value="Restrct_endonuc-II-like"/>
</dbReference>
<organism evidence="2 3">
    <name type="scientific">Allocoleopsis franciscana PCC 7113</name>
    <dbReference type="NCBI Taxonomy" id="1173027"/>
    <lineage>
        <taxon>Bacteria</taxon>
        <taxon>Bacillati</taxon>
        <taxon>Cyanobacteriota</taxon>
        <taxon>Cyanophyceae</taxon>
        <taxon>Coleofasciculales</taxon>
        <taxon>Coleofasciculaceae</taxon>
        <taxon>Allocoleopsis</taxon>
        <taxon>Allocoleopsis franciscana</taxon>
    </lineage>
</organism>
<dbReference type="eggNOG" id="COG4636">
    <property type="taxonomic scope" value="Bacteria"/>
</dbReference>
<proteinExistence type="predicted"/>
<name>K9WQK9_9CYAN</name>
<dbReference type="EMBL" id="CP003630">
    <property type="protein sequence ID" value="AFZ21852.1"/>
    <property type="molecule type" value="Genomic_DNA"/>
</dbReference>
<evidence type="ECO:0000259" key="1">
    <source>
        <dbReference type="Pfam" id="PF05685"/>
    </source>
</evidence>
<dbReference type="PANTHER" id="PTHR35400:SF1">
    <property type="entry name" value="SLR1083 PROTEIN"/>
    <property type="match status" value="1"/>
</dbReference>
<dbReference type="PANTHER" id="PTHR35400">
    <property type="entry name" value="SLR1083 PROTEIN"/>
    <property type="match status" value="1"/>
</dbReference>
<gene>
    <name evidence="2" type="ORF">Mic7113_6262</name>
</gene>
<dbReference type="Pfam" id="PF05685">
    <property type="entry name" value="Uma2"/>
    <property type="match status" value="1"/>
</dbReference>
<dbReference type="OrthoDB" id="509866at2"/>
<dbReference type="InterPro" id="IPR008538">
    <property type="entry name" value="Uma2"/>
</dbReference>
<protein>
    <recommendedName>
        <fullName evidence="1">Putative restriction endonuclease domain-containing protein</fullName>
    </recommendedName>
</protein>
<sequence>MTVKTAKWTLNDYHRMIDVGILESRHVELLNGEIIEMPPEGPEHAQQSTDTADYLKQLLGNRAVVRDAKPITLPDSASEPEPDLAIVEPLRPLYRTRHPYPENIFWLIEYANTTLAKDLNIKRKTYAAASIGEYWVVDLKHRQLYVFRDPVNGDYASEETLTTGEIRPLAFQDIVVSVQRLF</sequence>
<feature type="domain" description="Putative restriction endonuclease" evidence="1">
    <location>
        <begin position="11"/>
        <end position="175"/>
    </location>
</feature>
<dbReference type="SUPFAM" id="SSF52980">
    <property type="entry name" value="Restriction endonuclease-like"/>
    <property type="match status" value="1"/>
</dbReference>
<dbReference type="Proteomes" id="UP000010471">
    <property type="component" value="Chromosome"/>
</dbReference>
<evidence type="ECO:0000313" key="2">
    <source>
        <dbReference type="EMBL" id="AFZ21852.1"/>
    </source>
</evidence>
<dbReference type="STRING" id="1173027.Mic7113_6262"/>
<dbReference type="PATRIC" id="fig|1173027.3.peg.6933"/>
<reference evidence="2 3" key="1">
    <citation type="submission" date="2012-06" db="EMBL/GenBank/DDBJ databases">
        <title>Finished chromosome of genome of Microcoleus sp. PCC 7113.</title>
        <authorList>
            <consortium name="US DOE Joint Genome Institute"/>
            <person name="Gugger M."/>
            <person name="Coursin T."/>
            <person name="Rippka R."/>
            <person name="Tandeau De Marsac N."/>
            <person name="Huntemann M."/>
            <person name="Wei C.-L."/>
            <person name="Han J."/>
            <person name="Detter J.C."/>
            <person name="Han C."/>
            <person name="Tapia R."/>
            <person name="Chen A."/>
            <person name="Kyrpides N."/>
            <person name="Mavromatis K."/>
            <person name="Markowitz V."/>
            <person name="Szeto E."/>
            <person name="Ivanova N."/>
            <person name="Pagani I."/>
            <person name="Pati A."/>
            <person name="Goodwin L."/>
            <person name="Nordberg H.P."/>
            <person name="Cantor M.N."/>
            <person name="Hua S.X."/>
            <person name="Woyke T."/>
            <person name="Kerfeld C.A."/>
        </authorList>
    </citation>
    <scope>NUCLEOTIDE SEQUENCE [LARGE SCALE GENOMIC DNA]</scope>
    <source>
        <strain evidence="2 3">PCC 7113</strain>
    </source>
</reference>
<dbReference type="HOGENOM" id="CLU_076312_2_0_3"/>
<dbReference type="Gene3D" id="3.90.1570.10">
    <property type="entry name" value="tt1808, chain A"/>
    <property type="match status" value="1"/>
</dbReference>